<reference evidence="1 2" key="1">
    <citation type="submission" date="2020-08" db="EMBL/GenBank/DDBJ databases">
        <title>Genomic Encyclopedia of Type Strains, Phase III (KMG-III): the genomes of soil and plant-associated and newly described type strains.</title>
        <authorList>
            <person name="Whitman W."/>
        </authorList>
    </citation>
    <scope>NUCLEOTIDE SEQUENCE [LARGE SCALE GENOMIC DNA]</scope>
    <source>
        <strain evidence="1 2">SFB5A</strain>
    </source>
</reference>
<organism evidence="1 2">
    <name type="scientific">Streptomyces nymphaeiformis</name>
    <dbReference type="NCBI Taxonomy" id="2663842"/>
    <lineage>
        <taxon>Bacteria</taxon>
        <taxon>Bacillati</taxon>
        <taxon>Actinomycetota</taxon>
        <taxon>Actinomycetes</taxon>
        <taxon>Kitasatosporales</taxon>
        <taxon>Streptomycetaceae</taxon>
        <taxon>Streptomyces</taxon>
    </lineage>
</organism>
<accession>A0A7W7U3P9</accession>
<gene>
    <name evidence="1" type="ORF">GGE06_005259</name>
</gene>
<protein>
    <submittedName>
        <fullName evidence="1">Uncharacterized protein</fullName>
    </submittedName>
</protein>
<evidence type="ECO:0000313" key="2">
    <source>
        <dbReference type="Proteomes" id="UP000582643"/>
    </source>
</evidence>
<sequence length="38" mass="3870">MVTRAHGTDQVCDADEACIGELGDGCFGVAHECDAMAA</sequence>
<name>A0A7W7U3P9_9ACTN</name>
<dbReference type="AlphaFoldDB" id="A0A7W7U3P9"/>
<comment type="caution">
    <text evidence="1">The sequence shown here is derived from an EMBL/GenBank/DDBJ whole genome shotgun (WGS) entry which is preliminary data.</text>
</comment>
<evidence type="ECO:0000313" key="1">
    <source>
        <dbReference type="EMBL" id="MBB4984313.1"/>
    </source>
</evidence>
<dbReference type="Proteomes" id="UP000582643">
    <property type="component" value="Unassembled WGS sequence"/>
</dbReference>
<proteinExistence type="predicted"/>
<keyword evidence="2" id="KW-1185">Reference proteome</keyword>
<dbReference type="EMBL" id="JACHJY010000007">
    <property type="protein sequence ID" value="MBB4984313.1"/>
    <property type="molecule type" value="Genomic_DNA"/>
</dbReference>